<dbReference type="RefSeq" id="WP_177236161.1">
    <property type="nucleotide sequence ID" value="NZ_FOQH01000003.1"/>
</dbReference>
<dbReference type="AlphaFoldDB" id="A0A1I3DWU7"/>
<keyword evidence="6 10" id="KW-1133">Transmembrane helix</keyword>
<dbReference type="PANTHER" id="PTHR30576:SF4">
    <property type="entry name" value="UNDECAPRENYL-PHOSPHATE GALACTOSE PHOSPHOTRANSFERASE"/>
    <property type="match status" value="1"/>
</dbReference>
<proteinExistence type="inferred from homology"/>
<keyword evidence="4 12" id="KW-0808">Transferase</keyword>
<comment type="subcellular location">
    <subcellularLocation>
        <location evidence="1">Cell membrane</location>
    </subcellularLocation>
</comment>
<accession>A0A1I3DWU7</accession>
<feature type="region of interest" description="Disordered" evidence="9">
    <location>
        <begin position="1"/>
        <end position="41"/>
    </location>
</feature>
<feature type="transmembrane region" description="Helical" evidence="10">
    <location>
        <begin position="96"/>
        <end position="120"/>
    </location>
</feature>
<evidence type="ECO:0000256" key="7">
    <source>
        <dbReference type="ARBA" id="ARBA00023136"/>
    </source>
</evidence>
<evidence type="ECO:0000256" key="9">
    <source>
        <dbReference type="SAM" id="MobiDB-lite"/>
    </source>
</evidence>
<keyword evidence="8" id="KW-0270">Exopolysaccharide synthesis</keyword>
<dbReference type="Proteomes" id="UP000199377">
    <property type="component" value="Unassembled WGS sequence"/>
</dbReference>
<dbReference type="PANTHER" id="PTHR30576">
    <property type="entry name" value="COLANIC BIOSYNTHESIS UDP-GLUCOSE LIPID CARRIER TRANSFERASE"/>
    <property type="match status" value="1"/>
</dbReference>
<dbReference type="GO" id="GO:0016780">
    <property type="term" value="F:phosphotransferase activity, for other substituted phosphate groups"/>
    <property type="evidence" value="ECO:0007669"/>
    <property type="project" value="TreeGrafter"/>
</dbReference>
<evidence type="ECO:0000256" key="10">
    <source>
        <dbReference type="SAM" id="Phobius"/>
    </source>
</evidence>
<feature type="domain" description="Bacterial sugar transferase" evidence="11">
    <location>
        <begin position="94"/>
        <end position="288"/>
    </location>
</feature>
<keyword evidence="7 10" id="KW-0472">Membrane</keyword>
<evidence type="ECO:0000259" key="11">
    <source>
        <dbReference type="Pfam" id="PF02397"/>
    </source>
</evidence>
<name>A0A1I3DWU7_9RHOB</name>
<dbReference type="GO" id="GO:0005886">
    <property type="term" value="C:plasma membrane"/>
    <property type="evidence" value="ECO:0007669"/>
    <property type="project" value="UniProtKB-SubCell"/>
</dbReference>
<evidence type="ECO:0000256" key="4">
    <source>
        <dbReference type="ARBA" id="ARBA00022679"/>
    </source>
</evidence>
<dbReference type="Pfam" id="PF02397">
    <property type="entry name" value="Bac_transf"/>
    <property type="match status" value="1"/>
</dbReference>
<evidence type="ECO:0000256" key="8">
    <source>
        <dbReference type="ARBA" id="ARBA00023169"/>
    </source>
</evidence>
<evidence type="ECO:0000256" key="5">
    <source>
        <dbReference type="ARBA" id="ARBA00022692"/>
    </source>
</evidence>
<dbReference type="STRING" id="1114924.SAMN05216258_10359"/>
<keyword evidence="3" id="KW-1003">Cell membrane</keyword>
<keyword evidence="13" id="KW-1185">Reference proteome</keyword>
<dbReference type="GO" id="GO:0000271">
    <property type="term" value="P:polysaccharide biosynthetic process"/>
    <property type="evidence" value="ECO:0007669"/>
    <property type="project" value="UniProtKB-KW"/>
</dbReference>
<reference evidence="12 13" key="1">
    <citation type="submission" date="2016-10" db="EMBL/GenBank/DDBJ databases">
        <authorList>
            <person name="de Groot N.N."/>
        </authorList>
    </citation>
    <scope>NUCLEOTIDE SEQUENCE [LARGE SCALE GENOMIC DNA]</scope>
    <source>
        <strain evidence="12 13">CGMCC 1.11030</strain>
    </source>
</reference>
<evidence type="ECO:0000256" key="3">
    <source>
        <dbReference type="ARBA" id="ARBA00022475"/>
    </source>
</evidence>
<comment type="similarity">
    <text evidence="2">Belongs to the bacterial sugar transferase family.</text>
</comment>
<keyword evidence="5 10" id="KW-0812">Transmembrane</keyword>
<evidence type="ECO:0000313" key="13">
    <source>
        <dbReference type="Proteomes" id="UP000199377"/>
    </source>
</evidence>
<organism evidence="12 13">
    <name type="scientific">Albimonas pacifica</name>
    <dbReference type="NCBI Taxonomy" id="1114924"/>
    <lineage>
        <taxon>Bacteria</taxon>
        <taxon>Pseudomonadati</taxon>
        <taxon>Pseudomonadota</taxon>
        <taxon>Alphaproteobacteria</taxon>
        <taxon>Rhodobacterales</taxon>
        <taxon>Paracoccaceae</taxon>
        <taxon>Albimonas</taxon>
    </lineage>
</organism>
<dbReference type="EMBL" id="FOQH01000003">
    <property type="protein sequence ID" value="SFH91224.1"/>
    <property type="molecule type" value="Genomic_DNA"/>
</dbReference>
<protein>
    <submittedName>
        <fullName evidence="12">Sugar transferase involved in LPS biosynthesis (Colanic, teichoic acid)</fullName>
    </submittedName>
</protein>
<evidence type="ECO:0000256" key="2">
    <source>
        <dbReference type="ARBA" id="ARBA00006464"/>
    </source>
</evidence>
<gene>
    <name evidence="12" type="ORF">SAMN05216258_10359</name>
</gene>
<evidence type="ECO:0000256" key="6">
    <source>
        <dbReference type="ARBA" id="ARBA00022989"/>
    </source>
</evidence>
<sequence>MAIMPPRAASRPHAQPAPGPLPRPQTAGRPGQPPGPADDDPQAWRALALRDAASWPNLRLVVDAALRDGETRARAAQRPPVFAPPRGLYATYAKRWLDLALVLAAAPIALPLVALLAAWVRLDPRSGRAPAFYGQVRVGRGGRRFTCWKIRTMAPDAEAELDRLLADDPAAAAEWERRQKLDRDPRVIPAGRLLRRSSLDELPQLWNVFTGDMSLVGPRPYTPPQRRMHAMPELYESLRPGLTGFWQIGPRGEGGDFALRAVEDARYWRELSLAADLRVILRTAAIVLRGDGR</sequence>
<evidence type="ECO:0000256" key="1">
    <source>
        <dbReference type="ARBA" id="ARBA00004236"/>
    </source>
</evidence>
<evidence type="ECO:0000313" key="12">
    <source>
        <dbReference type="EMBL" id="SFH91224.1"/>
    </source>
</evidence>
<dbReference type="InterPro" id="IPR003362">
    <property type="entry name" value="Bact_transf"/>
</dbReference>